<dbReference type="InterPro" id="IPR029069">
    <property type="entry name" value="HotDog_dom_sf"/>
</dbReference>
<dbReference type="Proteomes" id="UP000276254">
    <property type="component" value="Plasmid unnamed1"/>
</dbReference>
<proteinExistence type="predicted"/>
<dbReference type="Pfam" id="PF22622">
    <property type="entry name" value="MFE-2_hydrat-2_N"/>
    <property type="match status" value="1"/>
</dbReference>
<dbReference type="GO" id="GO:0004300">
    <property type="term" value="F:enoyl-CoA hydratase activity"/>
    <property type="evidence" value="ECO:0007669"/>
    <property type="project" value="TreeGrafter"/>
</dbReference>
<accession>A0A494TIC3</accession>
<dbReference type="GO" id="GO:0044594">
    <property type="term" value="F:17-beta-hydroxysteroid dehydrogenase (NAD+) activity"/>
    <property type="evidence" value="ECO:0007669"/>
    <property type="project" value="TreeGrafter"/>
</dbReference>
<gene>
    <name evidence="4" type="ORF">D3Y57_02225</name>
</gene>
<dbReference type="AlphaFoldDB" id="A0A494TIC3"/>
<dbReference type="RefSeq" id="WP_121150950.1">
    <property type="nucleotide sequence ID" value="NZ_CP032828.1"/>
</dbReference>
<dbReference type="InterPro" id="IPR002539">
    <property type="entry name" value="MaoC-like_dom"/>
</dbReference>
<name>A0A494TIC3_SPHPE</name>
<feature type="region of interest" description="Disordered" evidence="1">
    <location>
        <begin position="145"/>
        <end position="165"/>
    </location>
</feature>
<evidence type="ECO:0000259" key="2">
    <source>
        <dbReference type="Pfam" id="PF01575"/>
    </source>
</evidence>
<dbReference type="OrthoDB" id="5522043at2"/>
<sequence length="286" mass="31662">MPFNYEKVINLRRELEQSYTARDTMLYALGIGAGIDAQTPAQLRYVYENALQAFPSMSTVMAAPGFWQQEPEFGIDWAKVLHGEQSVVMHKPLPVEGKVAAVLTVDSIYDKGEGRGALLYSTREVYDRSNGDLLATVRQGSFLRGNGGQGGLSSGAPKPHELPVDRKPDITLTLQTRPEQALLYRLSGDYNPLHADPLVAIRSGFLRPLLHGLATYGVVCRALLEALCDNDATRMKRLDVRFTSPVYPGDSITTDIWKQGDGKASFRARVAERDVLIINNGYAEYR</sequence>
<keyword evidence="4" id="KW-0614">Plasmid</keyword>
<dbReference type="GO" id="GO:0003857">
    <property type="term" value="F:(3S)-3-hydroxyacyl-CoA dehydrogenase (NAD+) activity"/>
    <property type="evidence" value="ECO:0007669"/>
    <property type="project" value="TreeGrafter"/>
</dbReference>
<dbReference type="SUPFAM" id="SSF54637">
    <property type="entry name" value="Thioesterase/thiol ester dehydrase-isomerase"/>
    <property type="match status" value="2"/>
</dbReference>
<feature type="domain" description="Peroxisomal multifunctional enzyme type 2-like N-terminal" evidence="3">
    <location>
        <begin position="18"/>
        <end position="145"/>
    </location>
</feature>
<evidence type="ECO:0000313" key="5">
    <source>
        <dbReference type="Proteomes" id="UP000276254"/>
    </source>
</evidence>
<geneLocation type="plasmid" evidence="4">
    <name>unnamed1</name>
</geneLocation>
<organism evidence="4 5">
    <name type="scientific">Sphingomonas paeninsulae</name>
    <dbReference type="NCBI Taxonomy" id="2319844"/>
    <lineage>
        <taxon>Bacteria</taxon>
        <taxon>Pseudomonadati</taxon>
        <taxon>Pseudomonadota</taxon>
        <taxon>Alphaproteobacteria</taxon>
        <taxon>Sphingomonadales</taxon>
        <taxon>Sphingomonadaceae</taxon>
        <taxon>Sphingomonas</taxon>
    </lineage>
</organism>
<evidence type="ECO:0000259" key="3">
    <source>
        <dbReference type="Pfam" id="PF22622"/>
    </source>
</evidence>
<dbReference type="GO" id="GO:0006635">
    <property type="term" value="P:fatty acid beta-oxidation"/>
    <property type="evidence" value="ECO:0007669"/>
    <property type="project" value="TreeGrafter"/>
</dbReference>
<evidence type="ECO:0000256" key="1">
    <source>
        <dbReference type="SAM" id="MobiDB-lite"/>
    </source>
</evidence>
<dbReference type="Pfam" id="PF01575">
    <property type="entry name" value="MaoC_dehydratas"/>
    <property type="match status" value="1"/>
</dbReference>
<dbReference type="InterPro" id="IPR054357">
    <property type="entry name" value="MFE-2_N"/>
</dbReference>
<dbReference type="KEGG" id="spha:D3Y57_02225"/>
<reference evidence="4 5" key="1">
    <citation type="submission" date="2018-09" db="EMBL/GenBank/DDBJ databases">
        <title>Sphingomonas peninsula sp. nov., isolated from fildes peninsula, Antarctic soil.</title>
        <authorList>
            <person name="Yingchao G."/>
        </authorList>
    </citation>
    <scope>NUCLEOTIDE SEQUENCE [LARGE SCALE GENOMIC DNA]</scope>
    <source>
        <strain evidence="4 5">YZ-8</strain>
        <plasmid evidence="4 5">unnamed1</plasmid>
    </source>
</reference>
<protein>
    <submittedName>
        <fullName evidence="4">MaoC family dehydratase</fullName>
    </submittedName>
</protein>
<dbReference type="Gene3D" id="3.10.129.10">
    <property type="entry name" value="Hotdog Thioesterase"/>
    <property type="match status" value="1"/>
</dbReference>
<feature type="domain" description="MaoC-like" evidence="2">
    <location>
        <begin position="163"/>
        <end position="272"/>
    </location>
</feature>
<dbReference type="PANTHER" id="PTHR13078">
    <property type="entry name" value="PEROXISOMAL MULTIFUNCTIONAL ENZYME TYPE 2-RELATED"/>
    <property type="match status" value="1"/>
</dbReference>
<keyword evidence="5" id="KW-1185">Reference proteome</keyword>
<dbReference type="CDD" id="cd03448">
    <property type="entry name" value="HDE_HSD"/>
    <property type="match status" value="1"/>
</dbReference>
<dbReference type="EMBL" id="CP032828">
    <property type="protein sequence ID" value="AYJ84905.1"/>
    <property type="molecule type" value="Genomic_DNA"/>
</dbReference>
<dbReference type="PANTHER" id="PTHR13078:SF56">
    <property type="entry name" value="PEROXISOMAL MULTIFUNCTIONAL ENZYME TYPE 2"/>
    <property type="match status" value="1"/>
</dbReference>
<evidence type="ECO:0000313" key="4">
    <source>
        <dbReference type="EMBL" id="AYJ84905.1"/>
    </source>
</evidence>